<dbReference type="Proteomes" id="UP001165079">
    <property type="component" value="Unassembled WGS sequence"/>
</dbReference>
<dbReference type="InterPro" id="IPR036689">
    <property type="entry name" value="ESAT-6-like_sf"/>
</dbReference>
<evidence type="ECO:0000313" key="1">
    <source>
        <dbReference type="EMBL" id="GLZ81828.1"/>
    </source>
</evidence>
<dbReference type="SUPFAM" id="SSF140453">
    <property type="entry name" value="EsxAB dimer-like"/>
    <property type="match status" value="1"/>
</dbReference>
<name>A0A9W6ST25_9ACTN</name>
<dbReference type="InterPro" id="IPR010310">
    <property type="entry name" value="T7SS_ESAT-6-like"/>
</dbReference>
<dbReference type="Pfam" id="PF06013">
    <property type="entry name" value="WXG100"/>
    <property type="match status" value="1"/>
</dbReference>
<dbReference type="Gene3D" id="1.10.287.1060">
    <property type="entry name" value="ESAT-6-like"/>
    <property type="match status" value="1"/>
</dbReference>
<accession>A0A9W6ST25</accession>
<proteinExistence type="predicted"/>
<organism evidence="1 2">
    <name type="scientific">Actinorhabdospora filicis</name>
    <dbReference type="NCBI Taxonomy" id="1785913"/>
    <lineage>
        <taxon>Bacteria</taxon>
        <taxon>Bacillati</taxon>
        <taxon>Actinomycetota</taxon>
        <taxon>Actinomycetes</taxon>
        <taxon>Micromonosporales</taxon>
        <taxon>Micromonosporaceae</taxon>
        <taxon>Actinorhabdospora</taxon>
    </lineage>
</organism>
<gene>
    <name evidence="1" type="ORF">Afil01_66350</name>
</gene>
<protein>
    <recommendedName>
        <fullName evidence="3">WXG100 family type VII secretion target</fullName>
    </recommendedName>
</protein>
<evidence type="ECO:0008006" key="3">
    <source>
        <dbReference type="Google" id="ProtNLM"/>
    </source>
</evidence>
<dbReference type="AlphaFoldDB" id="A0A9W6ST25"/>
<evidence type="ECO:0000313" key="2">
    <source>
        <dbReference type="Proteomes" id="UP001165079"/>
    </source>
</evidence>
<comment type="caution">
    <text evidence="1">The sequence shown here is derived from an EMBL/GenBank/DDBJ whole genome shotgun (WGS) entry which is preliminary data.</text>
</comment>
<sequence length="105" mass="11402">MTQAITGQLETTAGQVEGTASEIAGNMNRLLIDLQPLLKDFQGPAGKTFQGVQIDVERQLKIIVDSLNEVARGVRESGKEFDVEDSKAVEELKKTMPDSTIIDAL</sequence>
<keyword evidence="2" id="KW-1185">Reference proteome</keyword>
<reference evidence="1" key="1">
    <citation type="submission" date="2023-03" db="EMBL/GenBank/DDBJ databases">
        <title>Actinorhabdospora filicis NBRC 111898.</title>
        <authorList>
            <person name="Ichikawa N."/>
            <person name="Sato H."/>
            <person name="Tonouchi N."/>
        </authorList>
    </citation>
    <scope>NUCLEOTIDE SEQUENCE</scope>
    <source>
        <strain evidence="1">NBRC 111898</strain>
    </source>
</reference>
<dbReference type="EMBL" id="BSTX01000007">
    <property type="protein sequence ID" value="GLZ81828.1"/>
    <property type="molecule type" value="Genomic_DNA"/>
</dbReference>
<dbReference type="RefSeq" id="WP_285667391.1">
    <property type="nucleotide sequence ID" value="NZ_BSTX01000007.1"/>
</dbReference>